<protein>
    <submittedName>
        <fullName evidence="7">RTA1 like protein</fullName>
    </submittedName>
</protein>
<feature type="transmembrane region" description="Helical" evidence="6">
    <location>
        <begin position="152"/>
        <end position="179"/>
    </location>
</feature>
<reference evidence="7 8" key="1">
    <citation type="journal article" date="2011" name="Science">
        <title>Comparative functional genomics of the fission yeasts.</title>
        <authorList>
            <person name="Rhind N."/>
            <person name="Chen Z."/>
            <person name="Yassour M."/>
            <person name="Thompson D.A."/>
            <person name="Haas B.J."/>
            <person name="Habib N."/>
            <person name="Wapinski I."/>
            <person name="Roy S."/>
            <person name="Lin M.F."/>
            <person name="Heiman D.I."/>
            <person name="Young S.K."/>
            <person name="Furuya K."/>
            <person name="Guo Y."/>
            <person name="Pidoux A."/>
            <person name="Chen H.M."/>
            <person name="Robbertse B."/>
            <person name="Goldberg J.M."/>
            <person name="Aoki K."/>
            <person name="Bayne E.H."/>
            <person name="Berlin A.M."/>
            <person name="Desjardins C.A."/>
            <person name="Dobbs E."/>
            <person name="Dukaj L."/>
            <person name="Fan L."/>
            <person name="FitzGerald M.G."/>
            <person name="French C."/>
            <person name="Gujja S."/>
            <person name="Hansen K."/>
            <person name="Keifenheim D."/>
            <person name="Levin J.Z."/>
            <person name="Mosher R.A."/>
            <person name="Mueller C.A."/>
            <person name="Pfiffner J."/>
            <person name="Priest M."/>
            <person name="Russ C."/>
            <person name="Smialowska A."/>
            <person name="Swoboda P."/>
            <person name="Sykes S.M."/>
            <person name="Vaughn M."/>
            <person name="Vengrova S."/>
            <person name="Yoder R."/>
            <person name="Zeng Q."/>
            <person name="Allshire R."/>
            <person name="Baulcombe D."/>
            <person name="Birren B.W."/>
            <person name="Brown W."/>
            <person name="Ekwall K."/>
            <person name="Kellis M."/>
            <person name="Leatherwood J."/>
            <person name="Levin H."/>
            <person name="Margalit H."/>
            <person name="Martienssen R."/>
            <person name="Nieduszynski C.A."/>
            <person name="Spatafora J.W."/>
            <person name="Friedman N."/>
            <person name="Dalgaard J.Z."/>
            <person name="Baumann P."/>
            <person name="Niki H."/>
            <person name="Regev A."/>
            <person name="Nusbaum C."/>
        </authorList>
    </citation>
    <scope>NUCLEOTIDE SEQUENCE [LARGE SCALE GENOMIC DNA]</scope>
    <source>
        <strain evidence="8">OY26 / ATCC MYA-4695 / CBS 11777 / NBRC 106824 / NRRL Y48691</strain>
    </source>
</reference>
<accession>S9VZL7</accession>
<dbReference type="OrthoDB" id="1844152at2759"/>
<dbReference type="PANTHER" id="PTHR31465:SF9">
    <property type="entry name" value="SPHINGOID LONG-CHAIN BASE TRANSPORTER RSB1"/>
    <property type="match status" value="1"/>
</dbReference>
<evidence type="ECO:0000256" key="5">
    <source>
        <dbReference type="SAM" id="MobiDB-lite"/>
    </source>
</evidence>
<dbReference type="HOGENOM" id="CLU_033465_6_0_1"/>
<evidence type="ECO:0000256" key="6">
    <source>
        <dbReference type="SAM" id="Phobius"/>
    </source>
</evidence>
<feature type="transmembrane region" description="Helical" evidence="6">
    <location>
        <begin position="113"/>
        <end position="132"/>
    </location>
</feature>
<feature type="transmembrane region" description="Helical" evidence="6">
    <location>
        <begin position="239"/>
        <end position="262"/>
    </location>
</feature>
<dbReference type="OMA" id="NSTAFMI"/>
<dbReference type="GO" id="GO:0005886">
    <property type="term" value="C:plasma membrane"/>
    <property type="evidence" value="ECO:0007669"/>
    <property type="project" value="TreeGrafter"/>
</dbReference>
<dbReference type="Pfam" id="PF04479">
    <property type="entry name" value="RTA1"/>
    <property type="match status" value="1"/>
</dbReference>
<feature type="transmembrane region" description="Helical" evidence="6">
    <location>
        <begin position="200"/>
        <end position="219"/>
    </location>
</feature>
<keyword evidence="3 6" id="KW-1133">Transmembrane helix</keyword>
<dbReference type="eggNOG" id="ENOG502QU4U">
    <property type="taxonomic scope" value="Eukaryota"/>
</dbReference>
<dbReference type="STRING" id="653667.S9VZL7"/>
<organism evidence="7 8">
    <name type="scientific">Schizosaccharomyces cryophilus (strain OY26 / ATCC MYA-4695 / CBS 11777 / NBRC 106824 / NRRL Y48691)</name>
    <name type="common">Fission yeast</name>
    <dbReference type="NCBI Taxonomy" id="653667"/>
    <lineage>
        <taxon>Eukaryota</taxon>
        <taxon>Fungi</taxon>
        <taxon>Dikarya</taxon>
        <taxon>Ascomycota</taxon>
        <taxon>Taphrinomycotina</taxon>
        <taxon>Schizosaccharomycetes</taxon>
        <taxon>Schizosaccharomycetales</taxon>
        <taxon>Schizosaccharomycetaceae</taxon>
        <taxon>Schizosaccharomyces</taxon>
    </lineage>
</organism>
<feature type="region of interest" description="Disordered" evidence="5">
    <location>
        <begin position="273"/>
        <end position="295"/>
    </location>
</feature>
<name>S9VZL7_SCHCR</name>
<dbReference type="EMBL" id="KE546988">
    <property type="protein sequence ID" value="EPY53093.1"/>
    <property type="molecule type" value="Genomic_DNA"/>
</dbReference>
<dbReference type="GeneID" id="25037954"/>
<dbReference type="RefSeq" id="XP_013021355.1">
    <property type="nucleotide sequence ID" value="XM_013165901.1"/>
</dbReference>
<dbReference type="PANTHER" id="PTHR31465">
    <property type="entry name" value="PROTEIN RTA1-RELATED"/>
    <property type="match status" value="1"/>
</dbReference>
<feature type="transmembrane region" description="Helical" evidence="6">
    <location>
        <begin position="12"/>
        <end position="33"/>
    </location>
</feature>
<dbReference type="GO" id="GO:0000324">
    <property type="term" value="C:fungal-type vacuole"/>
    <property type="evidence" value="ECO:0007669"/>
    <property type="project" value="TreeGrafter"/>
</dbReference>
<dbReference type="InterPro" id="IPR007568">
    <property type="entry name" value="RTA1"/>
</dbReference>
<evidence type="ECO:0000256" key="3">
    <source>
        <dbReference type="ARBA" id="ARBA00022989"/>
    </source>
</evidence>
<sequence>MAAYDNAFGYIPAGWLAIIAVVFFSISFVLLIASLVIYRHLLILVPIIGTAGEIAGWACRINAHYNPNNYDDFLGQIISLIISPVFYSAEVYVLLYHWVMLYGPRFSLLKPKLYAILFITFDIIALVLQAAGGGIAGGAKEGSKEQDKGSNIMLGGICFQLFSTLLFSILGLFFAAAVCKGKPVRPGPSMTDTPRSRSRDACFVSLCLATIAILARAIYRVVELSGGWGGSVITHEVWFGVFDFIPMILASLFLVPSICPALQSKSGGAKENASIHQTDVSDQGEKGLSSSDINI</sequence>
<evidence type="ECO:0000256" key="4">
    <source>
        <dbReference type="ARBA" id="ARBA00023136"/>
    </source>
</evidence>
<dbReference type="Proteomes" id="UP000015464">
    <property type="component" value="Unassembled WGS sequence"/>
</dbReference>
<evidence type="ECO:0000313" key="7">
    <source>
        <dbReference type="EMBL" id="EPY53093.1"/>
    </source>
</evidence>
<feature type="transmembrane region" description="Helical" evidence="6">
    <location>
        <begin position="78"/>
        <end position="101"/>
    </location>
</feature>
<evidence type="ECO:0000256" key="2">
    <source>
        <dbReference type="ARBA" id="ARBA00022692"/>
    </source>
</evidence>
<gene>
    <name evidence="7" type="ORF">SPOG_03637</name>
</gene>
<proteinExistence type="predicted"/>
<keyword evidence="4 6" id="KW-0472">Membrane</keyword>
<keyword evidence="8" id="KW-1185">Reference proteome</keyword>
<dbReference type="AlphaFoldDB" id="S9VZL7"/>
<evidence type="ECO:0000313" key="8">
    <source>
        <dbReference type="Proteomes" id="UP000015464"/>
    </source>
</evidence>
<evidence type="ECO:0000256" key="1">
    <source>
        <dbReference type="ARBA" id="ARBA00004141"/>
    </source>
</evidence>
<feature type="transmembrane region" description="Helical" evidence="6">
    <location>
        <begin position="40"/>
        <end position="58"/>
    </location>
</feature>
<comment type="subcellular location">
    <subcellularLocation>
        <location evidence="1">Membrane</location>
        <topology evidence="1">Multi-pass membrane protein</topology>
    </subcellularLocation>
</comment>
<keyword evidence="2 6" id="KW-0812">Transmembrane</keyword>